<dbReference type="InterPro" id="IPR001647">
    <property type="entry name" value="HTH_TetR"/>
</dbReference>
<dbReference type="STRING" id="135739.BTO32_03510"/>
<evidence type="ECO:0000256" key="2">
    <source>
        <dbReference type="ARBA" id="ARBA00023125"/>
    </source>
</evidence>
<dbReference type="PRINTS" id="PR00455">
    <property type="entry name" value="HTHTETR"/>
</dbReference>
<protein>
    <submittedName>
        <fullName evidence="6">TetR family transcriptional regulator</fullName>
    </submittedName>
</protein>
<dbReference type="GO" id="GO:0003677">
    <property type="term" value="F:DNA binding"/>
    <property type="evidence" value="ECO:0007669"/>
    <property type="project" value="UniProtKB-UniRule"/>
</dbReference>
<accession>A0A1V2DWA4</accession>
<reference evidence="6 7" key="1">
    <citation type="submission" date="2016-12" db="EMBL/GenBank/DDBJ databases">
        <title>Marinobacter lutaoensis whole genome sequencing.</title>
        <authorList>
            <person name="Verma A."/>
            <person name="Krishnamurthi S."/>
        </authorList>
    </citation>
    <scope>NUCLEOTIDE SEQUENCE [LARGE SCALE GENOMIC DNA]</scope>
    <source>
        <strain evidence="6 7">T5054</strain>
    </source>
</reference>
<organism evidence="6 7">
    <name type="scientific">Marinobacter lutaoensis</name>
    <dbReference type="NCBI Taxonomy" id="135739"/>
    <lineage>
        <taxon>Bacteria</taxon>
        <taxon>Pseudomonadati</taxon>
        <taxon>Pseudomonadota</taxon>
        <taxon>Gammaproteobacteria</taxon>
        <taxon>Pseudomonadales</taxon>
        <taxon>Marinobacteraceae</taxon>
        <taxon>Marinobacter</taxon>
    </lineage>
</organism>
<evidence type="ECO:0000313" key="6">
    <source>
        <dbReference type="EMBL" id="ONF44817.1"/>
    </source>
</evidence>
<dbReference type="PANTHER" id="PTHR47506">
    <property type="entry name" value="TRANSCRIPTIONAL REGULATORY PROTEIN"/>
    <property type="match status" value="1"/>
</dbReference>
<dbReference type="InterPro" id="IPR036271">
    <property type="entry name" value="Tet_transcr_reg_TetR-rel_C_sf"/>
</dbReference>
<dbReference type="Gene3D" id="1.10.357.10">
    <property type="entry name" value="Tetracycline Repressor, domain 2"/>
    <property type="match status" value="1"/>
</dbReference>
<gene>
    <name evidence="6" type="ORF">BTO32_03510</name>
</gene>
<dbReference type="AlphaFoldDB" id="A0A1V2DWA4"/>
<dbReference type="InterPro" id="IPR009057">
    <property type="entry name" value="Homeodomain-like_sf"/>
</dbReference>
<comment type="caution">
    <text evidence="6">The sequence shown here is derived from an EMBL/GenBank/DDBJ whole genome shotgun (WGS) entry which is preliminary data.</text>
</comment>
<evidence type="ECO:0000256" key="4">
    <source>
        <dbReference type="PROSITE-ProRule" id="PRU00335"/>
    </source>
</evidence>
<sequence>MDTRRKLLCAAEALFDRHGFTATGMGRLTRAADMSSRTLYKHAGSKADLIVAVLAERQQRFLRAIRVQSVEALFAALETWVRREGGRGCLFLRAYGETGGDAPEIAQAVSTYKAELFDTIEKIVSAETGGTHQPELAEQILVLFEGATWAAVYRGTGAINAARQAAVALIQQARS</sequence>
<dbReference type="PROSITE" id="PS50977">
    <property type="entry name" value="HTH_TETR_2"/>
    <property type="match status" value="1"/>
</dbReference>
<dbReference type="EMBL" id="MSCW01000002">
    <property type="protein sequence ID" value="ONF44817.1"/>
    <property type="molecule type" value="Genomic_DNA"/>
</dbReference>
<evidence type="ECO:0000313" key="7">
    <source>
        <dbReference type="Proteomes" id="UP000189339"/>
    </source>
</evidence>
<dbReference type="Proteomes" id="UP000189339">
    <property type="component" value="Unassembled WGS sequence"/>
</dbReference>
<keyword evidence="1" id="KW-0805">Transcription regulation</keyword>
<dbReference type="SUPFAM" id="SSF46689">
    <property type="entry name" value="Homeodomain-like"/>
    <property type="match status" value="1"/>
</dbReference>
<feature type="DNA-binding region" description="H-T-H motif" evidence="4">
    <location>
        <begin position="24"/>
        <end position="43"/>
    </location>
</feature>
<name>A0A1V2DWA4_9GAMM</name>
<dbReference type="SUPFAM" id="SSF48498">
    <property type="entry name" value="Tetracyclin repressor-like, C-terminal domain"/>
    <property type="match status" value="1"/>
</dbReference>
<dbReference type="Pfam" id="PF00440">
    <property type="entry name" value="TetR_N"/>
    <property type="match status" value="1"/>
</dbReference>
<feature type="domain" description="HTH tetR-type" evidence="5">
    <location>
        <begin position="1"/>
        <end position="61"/>
    </location>
</feature>
<evidence type="ECO:0000256" key="3">
    <source>
        <dbReference type="ARBA" id="ARBA00023163"/>
    </source>
</evidence>
<keyword evidence="7" id="KW-1185">Reference proteome</keyword>
<dbReference type="PANTHER" id="PTHR47506:SF1">
    <property type="entry name" value="HTH-TYPE TRANSCRIPTIONAL REGULATOR YJDC"/>
    <property type="match status" value="1"/>
</dbReference>
<proteinExistence type="predicted"/>
<evidence type="ECO:0000259" key="5">
    <source>
        <dbReference type="PROSITE" id="PS50977"/>
    </source>
</evidence>
<dbReference type="OrthoDB" id="116240at2"/>
<dbReference type="RefSeq" id="WP_076723065.1">
    <property type="nucleotide sequence ID" value="NZ_MSCW01000002.1"/>
</dbReference>
<keyword evidence="2 4" id="KW-0238">DNA-binding</keyword>
<evidence type="ECO:0000256" key="1">
    <source>
        <dbReference type="ARBA" id="ARBA00023015"/>
    </source>
</evidence>
<keyword evidence="3" id="KW-0804">Transcription</keyword>